<keyword evidence="6" id="KW-1185">Reference proteome</keyword>
<dbReference type="PROSITE" id="PS51186">
    <property type="entry name" value="GNAT"/>
    <property type="match status" value="1"/>
</dbReference>
<dbReference type="InterPro" id="IPR000182">
    <property type="entry name" value="GNAT_dom"/>
</dbReference>
<evidence type="ECO:0000313" key="5">
    <source>
        <dbReference type="EMBL" id="MFC5500176.1"/>
    </source>
</evidence>
<sequence length="307" mass="32487">MSAAAPPTIRDLRPGEAPALGRLLVAAYSQLEGFPTPQQQPRYYEMLAGIGSFADKPGARVLVAVSADGQLMGGVVYFGDMAQYGSGGAATAVRNASGIRLLGVDPAFRGSGAGKALTLACIRLAREQGHGQVILHTTQAMQVAWRLYESLGFVRAEDLDFSQQGLSVFGFRLALASAPPALERIDHIHVFVADRAAAQRWYAEVLGLTPAAGQEAAAGGAPVTVGNPSGSVQLALFERPPQACRSVVAFAATGSEFLAWRAHLAASLGRTVDAVDHDDAWSMYFHDPDGNPFEITTYDYDAVRGRL</sequence>
<comment type="caution">
    <text evidence="5">The sequence shown here is derived from an EMBL/GenBank/DDBJ whole genome shotgun (WGS) entry which is preliminary data.</text>
</comment>
<dbReference type="InterPro" id="IPR004360">
    <property type="entry name" value="Glyas_Fos-R_dOase_dom"/>
</dbReference>
<dbReference type="RefSeq" id="WP_376852416.1">
    <property type="nucleotide sequence ID" value="NZ_JBHSMF010000010.1"/>
</dbReference>
<dbReference type="EC" id="2.3.1.-" evidence="5"/>
<dbReference type="EMBL" id="JBHSMF010000010">
    <property type="protein sequence ID" value="MFC5500176.1"/>
    <property type="molecule type" value="Genomic_DNA"/>
</dbReference>
<dbReference type="Pfam" id="PF00583">
    <property type="entry name" value="Acetyltransf_1"/>
    <property type="match status" value="1"/>
</dbReference>
<dbReference type="Proteomes" id="UP001596037">
    <property type="component" value="Unassembled WGS sequence"/>
</dbReference>
<dbReference type="Gene3D" id="3.10.180.10">
    <property type="entry name" value="2,3-Dihydroxybiphenyl 1,2-Dioxygenase, domain 1"/>
    <property type="match status" value="1"/>
</dbReference>
<dbReference type="PROSITE" id="PS51819">
    <property type="entry name" value="VOC"/>
    <property type="match status" value="1"/>
</dbReference>
<dbReference type="Gene3D" id="3.40.630.30">
    <property type="match status" value="1"/>
</dbReference>
<evidence type="ECO:0000256" key="2">
    <source>
        <dbReference type="ARBA" id="ARBA00023315"/>
    </source>
</evidence>
<keyword evidence="2 5" id="KW-0012">Acyltransferase</keyword>
<feature type="domain" description="VOC" evidence="4">
    <location>
        <begin position="184"/>
        <end position="298"/>
    </location>
</feature>
<evidence type="ECO:0000313" key="6">
    <source>
        <dbReference type="Proteomes" id="UP001596037"/>
    </source>
</evidence>
<dbReference type="PANTHER" id="PTHR43420">
    <property type="entry name" value="ACETYLTRANSFERASE"/>
    <property type="match status" value="1"/>
</dbReference>
<feature type="domain" description="N-acetyltransferase" evidence="3">
    <location>
        <begin position="7"/>
        <end position="176"/>
    </location>
</feature>
<accession>A0ABW0NHW7</accession>
<dbReference type="PANTHER" id="PTHR43420:SF47">
    <property type="entry name" value="N-ACETYLTRANSFERASE DOMAIN-CONTAINING PROTEIN"/>
    <property type="match status" value="1"/>
</dbReference>
<evidence type="ECO:0000259" key="3">
    <source>
        <dbReference type="PROSITE" id="PS51186"/>
    </source>
</evidence>
<dbReference type="CDD" id="cd04301">
    <property type="entry name" value="NAT_SF"/>
    <property type="match status" value="1"/>
</dbReference>
<keyword evidence="1 5" id="KW-0808">Transferase</keyword>
<protein>
    <submittedName>
        <fullName evidence="5">GNAT family N-acetyltransferase</fullName>
        <ecNumber evidence="5">2.3.1.-</ecNumber>
    </submittedName>
</protein>
<dbReference type="InterPro" id="IPR037523">
    <property type="entry name" value="VOC_core"/>
</dbReference>
<dbReference type="SUPFAM" id="SSF55729">
    <property type="entry name" value="Acyl-CoA N-acyltransferases (Nat)"/>
    <property type="match status" value="1"/>
</dbReference>
<dbReference type="InterPro" id="IPR016181">
    <property type="entry name" value="Acyl_CoA_acyltransferase"/>
</dbReference>
<dbReference type="InterPro" id="IPR029068">
    <property type="entry name" value="Glyas_Bleomycin-R_OHBP_Dase"/>
</dbReference>
<dbReference type="SUPFAM" id="SSF54593">
    <property type="entry name" value="Glyoxalase/Bleomycin resistance protein/Dihydroxybiphenyl dioxygenase"/>
    <property type="match status" value="1"/>
</dbReference>
<proteinExistence type="predicted"/>
<evidence type="ECO:0000256" key="1">
    <source>
        <dbReference type="ARBA" id="ARBA00022679"/>
    </source>
</evidence>
<dbReference type="GO" id="GO:0016746">
    <property type="term" value="F:acyltransferase activity"/>
    <property type="evidence" value="ECO:0007669"/>
    <property type="project" value="UniProtKB-KW"/>
</dbReference>
<evidence type="ECO:0000259" key="4">
    <source>
        <dbReference type="PROSITE" id="PS51819"/>
    </source>
</evidence>
<name>A0ABW0NHW7_9BURK</name>
<reference evidence="6" key="1">
    <citation type="journal article" date="2019" name="Int. J. Syst. Evol. Microbiol.">
        <title>The Global Catalogue of Microorganisms (GCM) 10K type strain sequencing project: providing services to taxonomists for standard genome sequencing and annotation.</title>
        <authorList>
            <consortium name="The Broad Institute Genomics Platform"/>
            <consortium name="The Broad Institute Genome Sequencing Center for Infectious Disease"/>
            <person name="Wu L."/>
            <person name="Ma J."/>
        </authorList>
    </citation>
    <scope>NUCLEOTIDE SEQUENCE [LARGE SCALE GENOMIC DNA]</scope>
    <source>
        <strain evidence="6">CCUG 57401</strain>
    </source>
</reference>
<gene>
    <name evidence="5" type="ORF">ACFPOE_21720</name>
</gene>
<dbReference type="Pfam" id="PF00903">
    <property type="entry name" value="Glyoxalase"/>
    <property type="match status" value="1"/>
</dbReference>
<dbReference type="InterPro" id="IPR050680">
    <property type="entry name" value="YpeA/RimI_acetyltransf"/>
</dbReference>
<dbReference type="CDD" id="cd06587">
    <property type="entry name" value="VOC"/>
    <property type="match status" value="1"/>
</dbReference>
<organism evidence="5 6">
    <name type="scientific">Caenimonas terrae</name>
    <dbReference type="NCBI Taxonomy" id="696074"/>
    <lineage>
        <taxon>Bacteria</taxon>
        <taxon>Pseudomonadati</taxon>
        <taxon>Pseudomonadota</taxon>
        <taxon>Betaproteobacteria</taxon>
        <taxon>Burkholderiales</taxon>
        <taxon>Comamonadaceae</taxon>
        <taxon>Caenimonas</taxon>
    </lineage>
</organism>